<organism evidence="2 3">
    <name type="scientific">Thalassotalea fonticola</name>
    <dbReference type="NCBI Taxonomy" id="3065649"/>
    <lineage>
        <taxon>Bacteria</taxon>
        <taxon>Pseudomonadati</taxon>
        <taxon>Pseudomonadota</taxon>
        <taxon>Gammaproteobacteria</taxon>
        <taxon>Alteromonadales</taxon>
        <taxon>Colwelliaceae</taxon>
        <taxon>Thalassotalea</taxon>
    </lineage>
</organism>
<dbReference type="EMBL" id="CP136600">
    <property type="protein sequence ID" value="WOH37065.1"/>
    <property type="molecule type" value="Genomic_DNA"/>
</dbReference>
<dbReference type="RefSeq" id="WP_348395859.1">
    <property type="nucleotide sequence ID" value="NZ_CP136600.1"/>
</dbReference>
<reference evidence="2 3" key="1">
    <citation type="submission" date="2023-09" db="EMBL/GenBank/DDBJ databases">
        <authorList>
            <person name="Qi X."/>
        </authorList>
    </citation>
    <scope>NUCLEOTIDE SEQUENCE [LARGE SCALE GENOMIC DNA]</scope>
    <source>
        <strain evidence="2 3">S1-1</strain>
    </source>
</reference>
<dbReference type="Pfam" id="PF12514">
    <property type="entry name" value="DUF3718"/>
    <property type="match status" value="1"/>
</dbReference>
<proteinExistence type="predicted"/>
<evidence type="ECO:0000313" key="3">
    <source>
        <dbReference type="Proteomes" id="UP001301442"/>
    </source>
</evidence>
<name>A0ABZ0GMW8_9GAMM</name>
<evidence type="ECO:0000256" key="1">
    <source>
        <dbReference type="SAM" id="SignalP"/>
    </source>
</evidence>
<gene>
    <name evidence="2" type="ORF">RI844_17100</name>
</gene>
<feature type="signal peptide" evidence="1">
    <location>
        <begin position="1"/>
        <end position="21"/>
    </location>
</feature>
<evidence type="ECO:0000313" key="2">
    <source>
        <dbReference type="EMBL" id="WOH37065.1"/>
    </source>
</evidence>
<feature type="chain" id="PRO_5046409267" evidence="1">
    <location>
        <begin position="22"/>
        <end position="130"/>
    </location>
</feature>
<dbReference type="InterPro" id="IPR022193">
    <property type="entry name" value="DUF3718"/>
</dbReference>
<accession>A0ABZ0GMW8</accession>
<dbReference type="Proteomes" id="UP001301442">
    <property type="component" value="Chromosome"/>
</dbReference>
<protein>
    <submittedName>
        <fullName evidence="2">DUF3718 domain-containing protein</fullName>
    </submittedName>
</protein>
<keyword evidence="3" id="KW-1185">Reference proteome</keyword>
<sequence length="130" mass="15071">MKPMTLLLIIVTIFMVNSAYAAQYKFIAKDDSIYTKMCVLAGNNEQKALKRILRRHRDSEKSITNSTFCNDMYIANFAQKYNASMTFNYLKRHTYRKNLDKASDITIKDIVTRVTEDNSAEEIILVYVGH</sequence>
<keyword evidence="1" id="KW-0732">Signal</keyword>